<reference evidence="2" key="1">
    <citation type="submission" date="2022-11" db="EMBL/GenBank/DDBJ databases">
        <title>Genome Resource of Sclerotinia nivalis Strain SnTB1, a Plant Pathogen Isolated from American Ginseng.</title>
        <authorList>
            <person name="Fan S."/>
        </authorList>
    </citation>
    <scope>NUCLEOTIDE SEQUENCE</scope>
    <source>
        <strain evidence="2">SnTB1</strain>
    </source>
</reference>
<dbReference type="EMBL" id="JAPEIS010000001">
    <property type="protein sequence ID" value="KAJ8071757.1"/>
    <property type="molecule type" value="Genomic_DNA"/>
</dbReference>
<evidence type="ECO:0000313" key="2">
    <source>
        <dbReference type="EMBL" id="KAJ8071757.1"/>
    </source>
</evidence>
<gene>
    <name evidence="2" type="ORF">OCU04_002073</name>
</gene>
<keyword evidence="1" id="KW-0175">Coiled coil</keyword>
<keyword evidence="3" id="KW-1185">Reference proteome</keyword>
<dbReference type="AlphaFoldDB" id="A0A9X0AZE1"/>
<proteinExistence type="predicted"/>
<organism evidence="2 3">
    <name type="scientific">Sclerotinia nivalis</name>
    <dbReference type="NCBI Taxonomy" id="352851"/>
    <lineage>
        <taxon>Eukaryota</taxon>
        <taxon>Fungi</taxon>
        <taxon>Dikarya</taxon>
        <taxon>Ascomycota</taxon>
        <taxon>Pezizomycotina</taxon>
        <taxon>Leotiomycetes</taxon>
        <taxon>Helotiales</taxon>
        <taxon>Sclerotiniaceae</taxon>
        <taxon>Sclerotinia</taxon>
    </lineage>
</organism>
<accession>A0A9X0AZE1</accession>
<name>A0A9X0AZE1_9HELO</name>
<evidence type="ECO:0000313" key="3">
    <source>
        <dbReference type="Proteomes" id="UP001152300"/>
    </source>
</evidence>
<dbReference type="Proteomes" id="UP001152300">
    <property type="component" value="Unassembled WGS sequence"/>
</dbReference>
<evidence type="ECO:0000256" key="1">
    <source>
        <dbReference type="SAM" id="Coils"/>
    </source>
</evidence>
<protein>
    <submittedName>
        <fullName evidence="2">Uncharacterized protein</fullName>
    </submittedName>
</protein>
<dbReference type="OrthoDB" id="3542566at2759"/>
<sequence length="357" mass="41144">MEKQGDRIRAAMDRIVTSEALTHELKRTLEDLAHSTASKADISRMTGLENVAAGLHKKLEELTSQIDNRHLSQHTLLIEGVEQKMYSIEPIIKRVENLEKYLEESQTFKEQFVNLGVFTKGLDQKLVDSNNRQSSLHQQLQENLERRMTVSTSLQERVATLENQITKHPKRLGPITDLASWRKLWDEGLEEPVRENTAKFWSTFDQVTQWQKEVQGFGNKPGDVATAGKNLQIQQGKEHTELIEEKMSIAQREFDKMVTELKTQLSNMASQAAKFESLGEQNGSRDYQIDDLVQSNRLMMMRVAALEKNEKHSDEMMMMRLAALEEKNEKQVCKIVELERANEKLQREVKSLRQPVV</sequence>
<comment type="caution">
    <text evidence="2">The sequence shown here is derived from an EMBL/GenBank/DDBJ whole genome shotgun (WGS) entry which is preliminary data.</text>
</comment>
<feature type="coiled-coil region" evidence="1">
    <location>
        <begin position="321"/>
        <end position="355"/>
    </location>
</feature>